<dbReference type="EC" id="1.-.-.-" evidence="2"/>
<dbReference type="PRINTS" id="PR00469">
    <property type="entry name" value="PNDRDTASEII"/>
</dbReference>
<dbReference type="AlphaFoldDB" id="A0A9E6Y282"/>
<dbReference type="Proteomes" id="UP001162834">
    <property type="component" value="Chromosome"/>
</dbReference>
<dbReference type="KEGG" id="sbae:DSM104329_05359"/>
<dbReference type="RefSeq" id="WP_259312938.1">
    <property type="nucleotide sequence ID" value="NZ_CP087164.1"/>
</dbReference>
<evidence type="ECO:0000313" key="3">
    <source>
        <dbReference type="Proteomes" id="UP001162834"/>
    </source>
</evidence>
<dbReference type="GO" id="GO:0050660">
    <property type="term" value="F:flavin adenine dinucleotide binding"/>
    <property type="evidence" value="ECO:0007669"/>
    <property type="project" value="TreeGrafter"/>
</dbReference>
<dbReference type="InterPro" id="IPR036188">
    <property type="entry name" value="FAD/NAD-bd_sf"/>
</dbReference>
<dbReference type="Gene3D" id="3.50.50.60">
    <property type="entry name" value="FAD/NAD(P)-binding domain"/>
    <property type="match status" value="1"/>
</dbReference>
<dbReference type="PANTHER" id="PTHR43539">
    <property type="entry name" value="FLAVIN-BINDING MONOOXYGENASE-LIKE PROTEIN (AFU_ORTHOLOGUE AFUA_4G09220)"/>
    <property type="match status" value="1"/>
</dbReference>
<dbReference type="GO" id="GO:0004497">
    <property type="term" value="F:monooxygenase activity"/>
    <property type="evidence" value="ECO:0007669"/>
    <property type="project" value="TreeGrafter"/>
</dbReference>
<sequence length="370" mass="40136">MSATANGAQRREVVVIGGGQAGLAAGYFLAQQGREFTILEAAGEPAAAWRSRWDSLRLFTPVRYDSLPGLPFPGNPDSYPNRDDVVAYLTEYAQRFKLPVEFNSRVQAVRGRDGGGFRIELADRSYEADQVVVATGPFQVPFTPPLAAGLGPDVVQIHSSRYRSPADLPAGIVLVVGGGNTGYQVAAELVQSREVHLAVGTRQTPLPQRILGRDLFRYLQVTGLMDKTVDSRLVQRLKDRETLIGSSPRAARKQGIHTRPRAAAAEGSTVTFADGSALTVDAVVWATGFRLDHSFIDLPVFDDRGRATHQRGVTRIPGLYLLGLPWQYTRGSALLGWVKDDAQYIAQRIDAFAQDSAAAAAQVPERPVVS</sequence>
<proteinExistence type="predicted"/>
<dbReference type="InterPro" id="IPR050982">
    <property type="entry name" value="Auxin_biosynth/cation_transpt"/>
</dbReference>
<accession>A0A9E6Y282</accession>
<dbReference type="PRINTS" id="PR00368">
    <property type="entry name" value="FADPNR"/>
</dbReference>
<gene>
    <name evidence="2" type="primary">czcO_4</name>
    <name evidence="2" type="ORF">DSM104329_05359</name>
</gene>
<keyword evidence="3" id="KW-1185">Reference proteome</keyword>
<protein>
    <submittedName>
        <fullName evidence="2">Oxidoreductase CzcO</fullName>
        <ecNumber evidence="2">1.-.-.-</ecNumber>
    </submittedName>
</protein>
<dbReference type="SUPFAM" id="SSF51905">
    <property type="entry name" value="FAD/NAD(P)-binding domain"/>
    <property type="match status" value="2"/>
</dbReference>
<organism evidence="2 3">
    <name type="scientific">Capillimicrobium parvum</name>
    <dbReference type="NCBI Taxonomy" id="2884022"/>
    <lineage>
        <taxon>Bacteria</taxon>
        <taxon>Bacillati</taxon>
        <taxon>Actinomycetota</taxon>
        <taxon>Thermoleophilia</taxon>
        <taxon>Solirubrobacterales</taxon>
        <taxon>Capillimicrobiaceae</taxon>
        <taxon>Capillimicrobium</taxon>
    </lineage>
</organism>
<dbReference type="Pfam" id="PF13738">
    <property type="entry name" value="Pyr_redox_3"/>
    <property type="match status" value="1"/>
</dbReference>
<evidence type="ECO:0000256" key="1">
    <source>
        <dbReference type="ARBA" id="ARBA00023002"/>
    </source>
</evidence>
<name>A0A9E6Y282_9ACTN</name>
<dbReference type="EMBL" id="CP087164">
    <property type="protein sequence ID" value="UGS38927.1"/>
    <property type="molecule type" value="Genomic_DNA"/>
</dbReference>
<reference evidence="2" key="1">
    <citation type="journal article" date="2022" name="Int. J. Syst. Evol. Microbiol.">
        <title>Pseudomonas aegrilactucae sp. nov. and Pseudomonas morbosilactucae sp. nov., pathogens causing bacterial rot of lettuce in Japan.</title>
        <authorList>
            <person name="Sawada H."/>
            <person name="Fujikawa T."/>
            <person name="Satou M."/>
        </authorList>
    </citation>
    <scope>NUCLEOTIDE SEQUENCE</scope>
    <source>
        <strain evidence="2">0166_1</strain>
    </source>
</reference>
<evidence type="ECO:0000313" key="2">
    <source>
        <dbReference type="EMBL" id="UGS38927.1"/>
    </source>
</evidence>
<dbReference type="PANTHER" id="PTHR43539:SF78">
    <property type="entry name" value="FLAVIN-CONTAINING MONOOXYGENASE"/>
    <property type="match status" value="1"/>
</dbReference>
<keyword evidence="1 2" id="KW-0560">Oxidoreductase</keyword>